<protein>
    <submittedName>
        <fullName evidence="2">Uncharacterized protein</fullName>
    </submittedName>
</protein>
<dbReference type="AlphaFoldDB" id="A0A1B6MFJ9"/>
<proteinExistence type="predicted"/>
<feature type="compositionally biased region" description="Polar residues" evidence="1">
    <location>
        <begin position="1"/>
        <end position="11"/>
    </location>
</feature>
<evidence type="ECO:0000256" key="1">
    <source>
        <dbReference type="SAM" id="MobiDB-lite"/>
    </source>
</evidence>
<name>A0A1B6MFJ9_9HEMI</name>
<dbReference type="EMBL" id="GEBQ01005306">
    <property type="protein sequence ID" value="JAT34671.1"/>
    <property type="molecule type" value="Transcribed_RNA"/>
</dbReference>
<sequence length="128" mass="14513">ICSPQTENTNDFRYKNKPKSSSSHGVNKVIILNASHSQFCKLSNFLQCDNVKEELIQDTLLQRFTDNGSMSNTSVNLSKVTFNHNYNYKSRDIIKNNETHSTHNQRMVADISSEVSNGDKSVICVRGR</sequence>
<feature type="region of interest" description="Disordered" evidence="1">
    <location>
        <begin position="1"/>
        <end position="23"/>
    </location>
</feature>
<feature type="non-terminal residue" evidence="2">
    <location>
        <position position="128"/>
    </location>
</feature>
<accession>A0A1B6MFJ9</accession>
<feature type="non-terminal residue" evidence="2">
    <location>
        <position position="1"/>
    </location>
</feature>
<evidence type="ECO:0000313" key="2">
    <source>
        <dbReference type="EMBL" id="JAT34671.1"/>
    </source>
</evidence>
<organism evidence="2">
    <name type="scientific">Graphocephala atropunctata</name>
    <dbReference type="NCBI Taxonomy" id="36148"/>
    <lineage>
        <taxon>Eukaryota</taxon>
        <taxon>Metazoa</taxon>
        <taxon>Ecdysozoa</taxon>
        <taxon>Arthropoda</taxon>
        <taxon>Hexapoda</taxon>
        <taxon>Insecta</taxon>
        <taxon>Pterygota</taxon>
        <taxon>Neoptera</taxon>
        <taxon>Paraneoptera</taxon>
        <taxon>Hemiptera</taxon>
        <taxon>Auchenorrhyncha</taxon>
        <taxon>Membracoidea</taxon>
        <taxon>Cicadellidae</taxon>
        <taxon>Cicadellinae</taxon>
        <taxon>Cicadellini</taxon>
        <taxon>Graphocephala</taxon>
    </lineage>
</organism>
<gene>
    <name evidence="2" type="ORF">g.4052</name>
</gene>
<reference evidence="2" key="1">
    <citation type="submission" date="2015-11" db="EMBL/GenBank/DDBJ databases">
        <title>De novo transcriptome assembly of four potential Pierce s Disease insect vectors from Arizona vineyards.</title>
        <authorList>
            <person name="Tassone E.E."/>
        </authorList>
    </citation>
    <scope>NUCLEOTIDE SEQUENCE</scope>
</reference>